<reference evidence="2" key="1">
    <citation type="submission" date="2020-01" db="EMBL/GenBank/DDBJ databases">
        <title>Genome Sequencing of Three Apophysomyces-Like Fungal Strains Confirms a Novel Fungal Genus in the Mucoromycota with divergent Burkholderia-like Endosymbiotic Bacteria.</title>
        <authorList>
            <person name="Stajich J.E."/>
            <person name="Macias A.M."/>
            <person name="Carter-House D."/>
            <person name="Lovett B."/>
            <person name="Kasson L.R."/>
            <person name="Berry K."/>
            <person name="Grigoriev I."/>
            <person name="Chang Y."/>
            <person name="Spatafora J."/>
            <person name="Kasson M.T."/>
        </authorList>
    </citation>
    <scope>NUCLEOTIDE SEQUENCE</scope>
    <source>
        <strain evidence="2">NRRL A-21654</strain>
    </source>
</reference>
<protein>
    <submittedName>
        <fullName evidence="2">Uncharacterized protein</fullName>
    </submittedName>
</protein>
<feature type="compositionally biased region" description="Polar residues" evidence="1">
    <location>
        <begin position="61"/>
        <end position="75"/>
    </location>
</feature>
<sequence>MTKELASVYPPKNIANVKLHIVNNMKTYLIYYTICDYTRENQRRKEHVDSEPETKKLIDEITSSKQPTCRSSLTL</sequence>
<keyword evidence="3" id="KW-1185">Reference proteome</keyword>
<dbReference type="Proteomes" id="UP000605846">
    <property type="component" value="Unassembled WGS sequence"/>
</dbReference>
<feature type="region of interest" description="Disordered" evidence="1">
    <location>
        <begin position="42"/>
        <end position="75"/>
    </location>
</feature>
<dbReference type="EMBL" id="JABAYA010000156">
    <property type="protein sequence ID" value="KAF7723320.1"/>
    <property type="molecule type" value="Genomic_DNA"/>
</dbReference>
<evidence type="ECO:0000256" key="1">
    <source>
        <dbReference type="SAM" id="MobiDB-lite"/>
    </source>
</evidence>
<gene>
    <name evidence="2" type="ORF">EC973_002117</name>
</gene>
<feature type="compositionally biased region" description="Basic and acidic residues" evidence="1">
    <location>
        <begin position="42"/>
        <end position="59"/>
    </location>
</feature>
<name>A0A8H7ERF6_9FUNG</name>
<evidence type="ECO:0000313" key="3">
    <source>
        <dbReference type="Proteomes" id="UP000605846"/>
    </source>
</evidence>
<comment type="caution">
    <text evidence="2">The sequence shown here is derived from an EMBL/GenBank/DDBJ whole genome shotgun (WGS) entry which is preliminary data.</text>
</comment>
<proteinExistence type="predicted"/>
<organism evidence="2 3">
    <name type="scientific">Apophysomyces ossiformis</name>
    <dbReference type="NCBI Taxonomy" id="679940"/>
    <lineage>
        <taxon>Eukaryota</taxon>
        <taxon>Fungi</taxon>
        <taxon>Fungi incertae sedis</taxon>
        <taxon>Mucoromycota</taxon>
        <taxon>Mucoromycotina</taxon>
        <taxon>Mucoromycetes</taxon>
        <taxon>Mucorales</taxon>
        <taxon>Mucorineae</taxon>
        <taxon>Mucoraceae</taxon>
        <taxon>Apophysomyces</taxon>
    </lineage>
</organism>
<evidence type="ECO:0000313" key="2">
    <source>
        <dbReference type="EMBL" id="KAF7723320.1"/>
    </source>
</evidence>
<accession>A0A8H7ERF6</accession>
<dbReference type="AlphaFoldDB" id="A0A8H7ERF6"/>